<name>A0A6I9YV49_9SAUR</name>
<evidence type="ECO:0000256" key="4">
    <source>
        <dbReference type="ARBA" id="ARBA00022525"/>
    </source>
</evidence>
<keyword evidence="16" id="KW-1185">Reference proteome</keyword>
<evidence type="ECO:0000313" key="17">
    <source>
        <dbReference type="RefSeq" id="XP_013928483.1"/>
    </source>
</evidence>
<evidence type="ECO:0000256" key="1">
    <source>
        <dbReference type="ARBA" id="ARBA00004175"/>
    </source>
</evidence>
<keyword evidence="8 15" id="KW-0732">Signal</keyword>
<dbReference type="FunFam" id="3.10.450.10:FF:000034">
    <property type="entry name" value="Cathelicidin-related peptide Oh-Cath"/>
    <property type="match status" value="1"/>
</dbReference>
<evidence type="ECO:0000256" key="3">
    <source>
        <dbReference type="ARBA" id="ARBA00005320"/>
    </source>
</evidence>
<reference evidence="17" key="1">
    <citation type="submission" date="2025-08" db="UniProtKB">
        <authorList>
            <consortium name="RefSeq"/>
        </authorList>
    </citation>
    <scope>IDENTIFICATION</scope>
    <source>
        <tissue evidence="17">Skeletal muscle</tissue>
    </source>
</reference>
<organism evidence="16 17">
    <name type="scientific">Thamnophis sirtalis</name>
    <dbReference type="NCBI Taxonomy" id="35019"/>
    <lineage>
        <taxon>Eukaryota</taxon>
        <taxon>Metazoa</taxon>
        <taxon>Chordata</taxon>
        <taxon>Craniata</taxon>
        <taxon>Vertebrata</taxon>
        <taxon>Euteleostomi</taxon>
        <taxon>Lepidosauria</taxon>
        <taxon>Squamata</taxon>
        <taxon>Bifurcata</taxon>
        <taxon>Unidentata</taxon>
        <taxon>Episquamata</taxon>
        <taxon>Toxicofera</taxon>
        <taxon>Serpentes</taxon>
        <taxon>Colubroidea</taxon>
        <taxon>Colubridae</taxon>
        <taxon>Natricinae</taxon>
        <taxon>Thamnophis</taxon>
    </lineage>
</organism>
<evidence type="ECO:0000256" key="5">
    <source>
        <dbReference type="ARBA" id="ARBA00022529"/>
    </source>
</evidence>
<proteinExistence type="inferred from homology"/>
<dbReference type="RefSeq" id="XP_013928483.1">
    <property type="nucleotide sequence ID" value="XM_014073008.1"/>
</dbReference>
<dbReference type="SUPFAM" id="SSF54403">
    <property type="entry name" value="Cystatin/monellin"/>
    <property type="match status" value="1"/>
</dbReference>
<evidence type="ECO:0000256" key="8">
    <source>
        <dbReference type="ARBA" id="ARBA00022729"/>
    </source>
</evidence>
<gene>
    <name evidence="17" type="primary">LOC106554358</name>
</gene>
<comment type="subcellular location">
    <subcellularLocation>
        <location evidence="2">Secreted</location>
    </subcellularLocation>
    <subcellularLocation>
        <location evidence="1">Target cell membrane</location>
    </subcellularLocation>
</comment>
<dbReference type="GO" id="GO:0044218">
    <property type="term" value="C:other organism cell membrane"/>
    <property type="evidence" value="ECO:0007669"/>
    <property type="project" value="UniProtKB-KW"/>
</dbReference>
<keyword evidence="10" id="KW-0472">Membrane</keyword>
<keyword evidence="11" id="KW-1015">Disulfide bond</keyword>
<dbReference type="AlphaFoldDB" id="A0A6I9YV49"/>
<protein>
    <recommendedName>
        <fullName evidence="13">Vipericidin</fullName>
    </recommendedName>
</protein>
<dbReference type="GeneID" id="106554358"/>
<dbReference type="GO" id="GO:0005615">
    <property type="term" value="C:extracellular space"/>
    <property type="evidence" value="ECO:0007669"/>
    <property type="project" value="TreeGrafter"/>
</dbReference>
<evidence type="ECO:0000256" key="2">
    <source>
        <dbReference type="ARBA" id="ARBA00004613"/>
    </source>
</evidence>
<evidence type="ECO:0000256" key="14">
    <source>
        <dbReference type="SAM" id="MobiDB-lite"/>
    </source>
</evidence>
<evidence type="ECO:0000256" key="15">
    <source>
        <dbReference type="SAM" id="SignalP"/>
    </source>
</evidence>
<dbReference type="Gene3D" id="3.10.450.10">
    <property type="match status" value="1"/>
</dbReference>
<feature type="chain" id="PRO_5027120942" description="Vipericidin" evidence="15">
    <location>
        <begin position="22"/>
        <end position="171"/>
    </location>
</feature>
<evidence type="ECO:0000256" key="9">
    <source>
        <dbReference type="ARBA" id="ARBA00023022"/>
    </source>
</evidence>
<feature type="signal peptide" evidence="15">
    <location>
        <begin position="1"/>
        <end position="21"/>
    </location>
</feature>
<dbReference type="OrthoDB" id="9930485at2759"/>
<evidence type="ECO:0000313" key="16">
    <source>
        <dbReference type="Proteomes" id="UP000504617"/>
    </source>
</evidence>
<keyword evidence="9" id="KW-0044">Antibiotic</keyword>
<sequence>MEGFLWKTLLLVGALSASGRSAPSPKLLTYDEAVVQAVVNYNGKAKEGSLYQLLEAAPQPDWDPNFEGTQELKFTIKETVCRAEEEGSLDKCDFKEDGVVRDCTATYFLGEKTPVAFLDCKAVGETEEEEEEVEEKEEGTEEEESVERSRKRIKKRRRIRVQITVKITFKI</sequence>
<evidence type="ECO:0000256" key="12">
    <source>
        <dbReference type="ARBA" id="ARBA00023298"/>
    </source>
</evidence>
<feature type="compositionally biased region" description="Acidic residues" evidence="14">
    <location>
        <begin position="127"/>
        <end position="145"/>
    </location>
</feature>
<dbReference type="PANTHER" id="PTHR10206">
    <property type="entry name" value="CATHELICIDIN"/>
    <property type="match status" value="1"/>
</dbReference>
<keyword evidence="5" id="KW-0929">Antimicrobial</keyword>
<dbReference type="InterPro" id="IPR046350">
    <property type="entry name" value="Cystatin_sf"/>
</dbReference>
<evidence type="ECO:0000256" key="13">
    <source>
        <dbReference type="ARBA" id="ARBA00030320"/>
    </source>
</evidence>
<evidence type="ECO:0000256" key="6">
    <source>
        <dbReference type="ARBA" id="ARBA00022537"/>
    </source>
</evidence>
<keyword evidence="7" id="KW-0165">Cleavage on pair of basic residues</keyword>
<dbReference type="InterPro" id="IPR001894">
    <property type="entry name" value="Cathelicidin-like"/>
</dbReference>
<evidence type="ECO:0000256" key="10">
    <source>
        <dbReference type="ARBA" id="ARBA00023136"/>
    </source>
</evidence>
<keyword evidence="4" id="KW-0964">Secreted</keyword>
<dbReference type="PROSITE" id="PS00947">
    <property type="entry name" value="CATHELICIDINS_2"/>
    <property type="match status" value="1"/>
</dbReference>
<comment type="similarity">
    <text evidence="3">Belongs to the cathelicidin family.</text>
</comment>
<dbReference type="KEGG" id="tsr:106554358"/>
<dbReference type="GO" id="GO:0042742">
    <property type="term" value="P:defense response to bacterium"/>
    <property type="evidence" value="ECO:0007669"/>
    <property type="project" value="UniProtKB-KW"/>
</dbReference>
<evidence type="ECO:0000256" key="7">
    <source>
        <dbReference type="ARBA" id="ARBA00022685"/>
    </source>
</evidence>
<dbReference type="InterPro" id="IPR018216">
    <property type="entry name" value="Cathelicidin_CS"/>
</dbReference>
<feature type="region of interest" description="Disordered" evidence="14">
    <location>
        <begin position="127"/>
        <end position="155"/>
    </location>
</feature>
<dbReference type="Proteomes" id="UP000504617">
    <property type="component" value="Unplaced"/>
</dbReference>
<keyword evidence="6" id="KW-1052">Target cell membrane</keyword>
<accession>A0A6I9YV49</accession>
<dbReference type="Pfam" id="PF00666">
    <property type="entry name" value="Cathelicidins"/>
    <property type="match status" value="1"/>
</dbReference>
<evidence type="ECO:0000256" key="11">
    <source>
        <dbReference type="ARBA" id="ARBA00023157"/>
    </source>
</evidence>
<keyword evidence="12" id="KW-1053">Target membrane</keyword>
<dbReference type="PANTHER" id="PTHR10206:SF4">
    <property type="entry name" value="NEUTROPHILIC GRANULE PROTEIN"/>
    <property type="match status" value="1"/>
</dbReference>